<protein>
    <submittedName>
        <fullName evidence="1">Uncharacterized protein</fullName>
    </submittedName>
</protein>
<dbReference type="AlphaFoldDB" id="I0K6T3"/>
<dbReference type="PATRIC" id="fig|1166018.3.peg.3565"/>
<dbReference type="OrthoDB" id="9807384at2"/>
<proteinExistence type="predicted"/>
<evidence type="ECO:0000313" key="2">
    <source>
        <dbReference type="Proteomes" id="UP000011058"/>
    </source>
</evidence>
<dbReference type="KEGG" id="fae:FAES_1826"/>
<keyword evidence="2" id="KW-1185">Reference proteome</keyword>
<reference evidence="1 2" key="1">
    <citation type="journal article" date="2012" name="J. Bacteriol.">
        <title>Genome Sequence of Fibrella aestuarina BUZ 2T, a Filamentous Marine Bacterium.</title>
        <authorList>
            <person name="Filippini M."/>
            <person name="Qi W."/>
            <person name="Blom J."/>
            <person name="Goesmann A."/>
            <person name="Smits T.H."/>
            <person name="Bagheri H.C."/>
        </authorList>
    </citation>
    <scope>NUCLEOTIDE SEQUENCE [LARGE SCALE GENOMIC DNA]</scope>
    <source>
        <strain evidence="2">BUZ 2T</strain>
    </source>
</reference>
<dbReference type="EMBL" id="HE796683">
    <property type="protein sequence ID" value="CCG99836.1"/>
    <property type="molecule type" value="Genomic_DNA"/>
</dbReference>
<dbReference type="STRING" id="1166018.FAES_1826"/>
<dbReference type="RefSeq" id="WP_015330935.1">
    <property type="nucleotide sequence ID" value="NC_020054.1"/>
</dbReference>
<organism evidence="1 2">
    <name type="scientific">Fibrella aestuarina BUZ 2</name>
    <dbReference type="NCBI Taxonomy" id="1166018"/>
    <lineage>
        <taxon>Bacteria</taxon>
        <taxon>Pseudomonadati</taxon>
        <taxon>Bacteroidota</taxon>
        <taxon>Cytophagia</taxon>
        <taxon>Cytophagales</taxon>
        <taxon>Spirosomataceae</taxon>
        <taxon>Fibrella</taxon>
    </lineage>
</organism>
<evidence type="ECO:0000313" key="1">
    <source>
        <dbReference type="EMBL" id="CCG99836.1"/>
    </source>
</evidence>
<name>I0K6T3_9BACT</name>
<gene>
    <name evidence="1" type="ORF">FAES_1826</name>
</gene>
<dbReference type="HOGENOM" id="CLU_896428_0_0_10"/>
<sequence>MLRAEIISGYVHGSTAVTVDVTAQGSGTVVLISRGDWTIGYATTTGAATLTVPVTALSAGDVIQASYTERGAGCGIPRLVTEADGQPTGWMLPATIEVERPDGSVDTLSATEYETEFGAEPAAFYDALKAGKVRLPDTYETNPDSTTLLYDLAIEQRAGQTTVSVLPRPNEALLVGYNGGLPISPLPFTVTTAQNVAIAVRRDIIGSAITTRTISLTVLPSAPVGSGVINSASYRYSSSSFLSIYINCAVPVEVMIPGIMSGAYQPGISYDPKFQQVNFPSVPAANRTATIRAVGETNPVNYFSLSLPLL</sequence>
<accession>I0K6T3</accession>
<dbReference type="Proteomes" id="UP000011058">
    <property type="component" value="Chromosome"/>
</dbReference>